<comment type="caution">
    <text evidence="2">The sequence shown here is derived from an EMBL/GenBank/DDBJ whole genome shotgun (WGS) entry which is preliminary data.</text>
</comment>
<organism evidence="2 3">
    <name type="scientific">Anaeromyxobacter diazotrophicus</name>
    <dbReference type="NCBI Taxonomy" id="2590199"/>
    <lineage>
        <taxon>Bacteria</taxon>
        <taxon>Pseudomonadati</taxon>
        <taxon>Myxococcota</taxon>
        <taxon>Myxococcia</taxon>
        <taxon>Myxococcales</taxon>
        <taxon>Cystobacterineae</taxon>
        <taxon>Anaeromyxobacteraceae</taxon>
        <taxon>Anaeromyxobacter</taxon>
    </lineage>
</organism>
<sequence>MPIHVPAPTRPTDKCPKCGAQGTAQQTAGNMTSYVCPRCGERWVAMR</sequence>
<protein>
    <submittedName>
        <fullName evidence="2">Uncharacterized protein</fullName>
    </submittedName>
</protein>
<evidence type="ECO:0000313" key="3">
    <source>
        <dbReference type="Proteomes" id="UP000503640"/>
    </source>
</evidence>
<dbReference type="Proteomes" id="UP000503640">
    <property type="component" value="Unassembled WGS sequence"/>
</dbReference>
<reference evidence="3" key="1">
    <citation type="journal article" date="2020" name="Appl. Environ. Microbiol.">
        <title>Diazotrophic Anaeromyxobacter Isolates from Soils.</title>
        <authorList>
            <person name="Masuda Y."/>
            <person name="Yamanaka H."/>
            <person name="Xu Z.X."/>
            <person name="Shiratori Y."/>
            <person name="Aono T."/>
            <person name="Amachi S."/>
            <person name="Senoo K."/>
            <person name="Itoh H."/>
        </authorList>
    </citation>
    <scope>NUCLEOTIDE SEQUENCE [LARGE SCALE GENOMIC DNA]</scope>
    <source>
        <strain evidence="3">R267</strain>
    </source>
</reference>
<keyword evidence="3" id="KW-1185">Reference proteome</keyword>
<gene>
    <name evidence="2" type="ORF">AMYX_32560</name>
</gene>
<name>A0A7I9VQ47_9BACT</name>
<dbReference type="AlphaFoldDB" id="A0A7I9VQ47"/>
<dbReference type="RefSeq" id="WP_176067150.1">
    <property type="nucleotide sequence ID" value="NZ_BJTG01000008.1"/>
</dbReference>
<evidence type="ECO:0000313" key="2">
    <source>
        <dbReference type="EMBL" id="GEJ58515.1"/>
    </source>
</evidence>
<accession>A0A7I9VQ47</accession>
<dbReference type="EMBL" id="BJTG01000008">
    <property type="protein sequence ID" value="GEJ58515.1"/>
    <property type="molecule type" value="Genomic_DNA"/>
</dbReference>
<proteinExistence type="predicted"/>
<feature type="region of interest" description="Disordered" evidence="1">
    <location>
        <begin position="1"/>
        <end position="24"/>
    </location>
</feature>
<evidence type="ECO:0000256" key="1">
    <source>
        <dbReference type="SAM" id="MobiDB-lite"/>
    </source>
</evidence>